<dbReference type="PANTHER" id="PTHR35010">
    <property type="entry name" value="BLL4672 PROTEIN-RELATED"/>
    <property type="match status" value="1"/>
</dbReference>
<dbReference type="InterPro" id="IPR001387">
    <property type="entry name" value="Cro/C1-type_HTH"/>
</dbReference>
<accession>A0ABN3A2J5</accession>
<feature type="domain" description="HTH cro/C1-type" evidence="1">
    <location>
        <begin position="31"/>
        <end position="83"/>
    </location>
</feature>
<protein>
    <submittedName>
        <fullName evidence="2">Helix-turn-helix transcriptional regulator</fullName>
    </submittedName>
</protein>
<reference evidence="2 3" key="1">
    <citation type="journal article" date="2019" name="Int. J. Syst. Evol. Microbiol.">
        <title>The Global Catalogue of Microorganisms (GCM) 10K type strain sequencing project: providing services to taxonomists for standard genome sequencing and annotation.</title>
        <authorList>
            <consortium name="The Broad Institute Genomics Platform"/>
            <consortium name="The Broad Institute Genome Sequencing Center for Infectious Disease"/>
            <person name="Wu L."/>
            <person name="Ma J."/>
        </authorList>
    </citation>
    <scope>NUCLEOTIDE SEQUENCE [LARGE SCALE GENOMIC DNA]</scope>
    <source>
        <strain evidence="2 3">JCM 13850</strain>
    </source>
</reference>
<dbReference type="InterPro" id="IPR041413">
    <property type="entry name" value="MLTR_LBD"/>
</dbReference>
<dbReference type="SUPFAM" id="SSF47413">
    <property type="entry name" value="lambda repressor-like DNA-binding domains"/>
    <property type="match status" value="1"/>
</dbReference>
<dbReference type="PANTHER" id="PTHR35010:SF2">
    <property type="entry name" value="BLL4672 PROTEIN"/>
    <property type="match status" value="1"/>
</dbReference>
<evidence type="ECO:0000259" key="1">
    <source>
        <dbReference type="PROSITE" id="PS50943"/>
    </source>
</evidence>
<organism evidence="2 3">
    <name type="scientific">Actinomadura napierensis</name>
    <dbReference type="NCBI Taxonomy" id="267854"/>
    <lineage>
        <taxon>Bacteria</taxon>
        <taxon>Bacillati</taxon>
        <taxon>Actinomycetota</taxon>
        <taxon>Actinomycetes</taxon>
        <taxon>Streptosporangiales</taxon>
        <taxon>Thermomonosporaceae</taxon>
        <taxon>Actinomadura</taxon>
    </lineage>
</organism>
<dbReference type="Pfam" id="PF13560">
    <property type="entry name" value="HTH_31"/>
    <property type="match status" value="1"/>
</dbReference>
<dbReference type="SMART" id="SM00530">
    <property type="entry name" value="HTH_XRE"/>
    <property type="match status" value="1"/>
</dbReference>
<sequence>MDRSNGLGGFLRARRGRLRPSDVGLPEGTGLRRIPGLRREELAALSGVSIDYYIRLEQGKETNPSNAVLDALARALRLDEEEHAHLYALANHAAHRTFPARRRDAPAVRPAIRLLLDNLRPCPAYALTATSDVLAGNPEAFALFAGLTDWPEDRRNTIRYVFLHPAARGLFPDWDHSARRCVANLRGVLAADPQAPGLDPLVDELIARSAEFARLWNRYDVRDRRSEKKSFRHPVAGDMTLDYEVLRVSDTGVRLAVYQAPPGTPDHDALTLLSMSADPADTGQDQRRV</sequence>
<dbReference type="RefSeq" id="WP_344273737.1">
    <property type="nucleotide sequence ID" value="NZ_BAAAMR010000058.1"/>
</dbReference>
<evidence type="ECO:0000313" key="3">
    <source>
        <dbReference type="Proteomes" id="UP001501020"/>
    </source>
</evidence>
<proteinExistence type="predicted"/>
<gene>
    <name evidence="2" type="ORF">GCM10009727_57290</name>
</gene>
<dbReference type="EMBL" id="BAAAMR010000058">
    <property type="protein sequence ID" value="GAA2151920.1"/>
    <property type="molecule type" value="Genomic_DNA"/>
</dbReference>
<name>A0ABN3A2J5_9ACTN</name>
<dbReference type="Gene3D" id="1.10.260.40">
    <property type="entry name" value="lambda repressor-like DNA-binding domains"/>
    <property type="match status" value="1"/>
</dbReference>
<keyword evidence="3" id="KW-1185">Reference proteome</keyword>
<dbReference type="PROSITE" id="PS50943">
    <property type="entry name" value="HTH_CROC1"/>
    <property type="match status" value="1"/>
</dbReference>
<comment type="caution">
    <text evidence="2">The sequence shown here is derived from an EMBL/GenBank/DDBJ whole genome shotgun (WGS) entry which is preliminary data.</text>
</comment>
<dbReference type="InterPro" id="IPR010982">
    <property type="entry name" value="Lambda_DNA-bd_dom_sf"/>
</dbReference>
<dbReference type="Proteomes" id="UP001501020">
    <property type="component" value="Unassembled WGS sequence"/>
</dbReference>
<dbReference type="Gene3D" id="3.30.450.180">
    <property type="match status" value="1"/>
</dbReference>
<dbReference type="Pfam" id="PF17765">
    <property type="entry name" value="MLTR_LBD"/>
    <property type="match status" value="1"/>
</dbReference>
<evidence type="ECO:0000313" key="2">
    <source>
        <dbReference type="EMBL" id="GAA2151920.1"/>
    </source>
</evidence>
<dbReference type="CDD" id="cd00093">
    <property type="entry name" value="HTH_XRE"/>
    <property type="match status" value="1"/>
</dbReference>